<evidence type="ECO:0000259" key="1">
    <source>
        <dbReference type="Pfam" id="PF00156"/>
    </source>
</evidence>
<dbReference type="Proteomes" id="UP000215633">
    <property type="component" value="Unassembled WGS sequence"/>
</dbReference>
<dbReference type="SUPFAM" id="SSF53271">
    <property type="entry name" value="PRTase-like"/>
    <property type="match status" value="1"/>
</dbReference>
<protein>
    <submittedName>
        <fullName evidence="2">Phosphoribosyltransferase</fullName>
    </submittedName>
</protein>
<dbReference type="EMBL" id="NEVT01000006">
    <property type="protein sequence ID" value="OZI75820.1"/>
    <property type="molecule type" value="Genomic_DNA"/>
</dbReference>
<dbReference type="GO" id="GO:0016757">
    <property type="term" value="F:glycosyltransferase activity"/>
    <property type="evidence" value="ECO:0007669"/>
    <property type="project" value="UniProtKB-KW"/>
</dbReference>
<dbReference type="Pfam" id="PF00156">
    <property type="entry name" value="Pribosyltran"/>
    <property type="match status" value="1"/>
</dbReference>
<proteinExistence type="predicted"/>
<evidence type="ECO:0000313" key="2">
    <source>
        <dbReference type="EMBL" id="OZI75820.1"/>
    </source>
</evidence>
<gene>
    <name evidence="2" type="ORF">CAL24_11465</name>
</gene>
<comment type="caution">
    <text evidence="2">The sequence shown here is derived from an EMBL/GenBank/DDBJ whole genome shotgun (WGS) entry which is preliminary data.</text>
</comment>
<dbReference type="CDD" id="cd06223">
    <property type="entry name" value="PRTases_typeI"/>
    <property type="match status" value="1"/>
</dbReference>
<sequence>MNAQALFADRADAGRQLARALAGRADRDAVVMALPRGGVPVASEVARALGAALDVLIVRKLGAPGQPEFGIGAVADGAAPRVVLNDEALGLLRPPPAYVEGEIRRQLDEIERRRAAYAAGREPAEVRGRTVVVVDDGAATGGTAKAALRALRQAGAARLLLAVPVASPHALATLRPDADEVVCLHAPADFRAVGMYYADFRQTSDAEVVRLLAGAMR</sequence>
<keyword evidence="2" id="KW-0808">Transferase</keyword>
<dbReference type="InterPro" id="IPR029057">
    <property type="entry name" value="PRTase-like"/>
</dbReference>
<keyword evidence="2" id="KW-0328">Glycosyltransferase</keyword>
<evidence type="ECO:0000313" key="3">
    <source>
        <dbReference type="Proteomes" id="UP000215633"/>
    </source>
</evidence>
<keyword evidence="3" id="KW-1185">Reference proteome</keyword>
<dbReference type="InterPro" id="IPR000836">
    <property type="entry name" value="PRTase_dom"/>
</dbReference>
<dbReference type="Gene3D" id="3.30.1310.20">
    <property type="entry name" value="PRTase-like"/>
    <property type="match status" value="1"/>
</dbReference>
<accession>A0A261VQF9</accession>
<feature type="domain" description="Phosphoribosyltransferase" evidence="1">
    <location>
        <begin position="17"/>
        <end position="195"/>
    </location>
</feature>
<organism evidence="2 3">
    <name type="scientific">Bordetella genomosp. 2</name>
    <dbReference type="NCBI Taxonomy" id="1983456"/>
    <lineage>
        <taxon>Bacteria</taxon>
        <taxon>Pseudomonadati</taxon>
        <taxon>Pseudomonadota</taxon>
        <taxon>Betaproteobacteria</taxon>
        <taxon>Burkholderiales</taxon>
        <taxon>Alcaligenaceae</taxon>
        <taxon>Bordetella</taxon>
    </lineage>
</organism>
<name>A0A261VQF9_9BORD</name>
<reference evidence="3" key="1">
    <citation type="submission" date="2017-05" db="EMBL/GenBank/DDBJ databases">
        <title>Complete and WGS of Bordetella genogroups.</title>
        <authorList>
            <person name="Spilker T."/>
            <person name="Lipuma J."/>
        </authorList>
    </citation>
    <scope>NUCLEOTIDE SEQUENCE [LARGE SCALE GENOMIC DNA]</scope>
    <source>
        <strain evidence="3">AU8256</strain>
    </source>
</reference>
<dbReference type="AlphaFoldDB" id="A0A261VQF9"/>
<dbReference type="Gene3D" id="3.40.50.2020">
    <property type="match status" value="1"/>
</dbReference>
<dbReference type="RefSeq" id="WP_094806776.1">
    <property type="nucleotide sequence ID" value="NZ_NEVT01000006.1"/>
</dbReference>